<feature type="domain" description="PI3K/PI4K catalytic" evidence="5">
    <location>
        <begin position="434"/>
        <end position="709"/>
    </location>
</feature>
<gene>
    <name evidence="6" type="ORF">SteCoe_4460</name>
</gene>
<dbReference type="InterPro" id="IPR036940">
    <property type="entry name" value="PI3/4_kinase_cat_sf"/>
</dbReference>
<dbReference type="PROSITE" id="PS00916">
    <property type="entry name" value="PI3_4_KINASE_2"/>
    <property type="match status" value="1"/>
</dbReference>
<keyword evidence="7" id="KW-1185">Reference proteome</keyword>
<dbReference type="GO" id="GO:0004430">
    <property type="term" value="F:1-phosphatidylinositol 4-kinase activity"/>
    <property type="evidence" value="ECO:0007669"/>
    <property type="project" value="UniProtKB-EC"/>
</dbReference>
<dbReference type="InterPro" id="IPR015433">
    <property type="entry name" value="PI3/4_kinase"/>
</dbReference>
<dbReference type="AlphaFoldDB" id="A0A1R2CUL3"/>
<evidence type="ECO:0000313" key="6">
    <source>
        <dbReference type="EMBL" id="OMJ92716.1"/>
    </source>
</evidence>
<dbReference type="InterPro" id="IPR057754">
    <property type="entry name" value="PI4-kinase_beta/PIK1_cat"/>
</dbReference>
<dbReference type="OrthoDB" id="10264149at2759"/>
<sequence length="725" mass="83543">MNKGIIHPDTAEESLIPPKPRKQKCCKSFFSCFCCCCVKSKKISHNNFWVKLWDKLSNKRQFDPVYTTLLNLYSQKPAIQELRDCKISPSPDSSTREDLEFYVPQICNLLLFIYNEDVKSLLTAILYMCRQSFYFSQRVLWCLYSTNFAEIEVSHIDPYILIQTISKVIKGSSEIFIEHSEKIQEIAKELGMEITELGLIYLNISDREYDTVQQALKVYASDEVNIYNQTLNPKYINLGFFAEDSEPDPFQTTMCFVERLTEISTIIMKSADKKAVLQKELIKVNKMLPACAYIPFSDPKLRESFVLHISINEAKVFTTKERAPYLICIEVFQPLKEYNIQKNSDLSISKRTLSTDIERTFAKSFIHDRTPSFLEKIARETISPGTLRGPTQSMMIPSVRPSHSMTAEFHYDKTRESRGQSIAIVYEPDTCDSGEDIIKSFKKTAERIRQNSPYGSLKTWNLVHVIVKSGDDLRQEQLAMQLISFFLQTFKEKNLKLWLYAYDILATGQDCGILECVPDAISIDGLKKAIQRKTLYEHFLQTYGDDTTHEFKKARKCFMRSLAGYSLLCYILQIKDRHNGNILIDRSGHIIHIDFGFMLSNAPGKGMKFEKAPFKLTDEFEALLGGRRSNSFIEFRLLCVKGYIALKEKAEQIFLMVEMMRTGAGSGLGCFSSGEQSTNMLKERLLPIGGQSDRDYINDLIDESLDNWTTRCYDKFQYCCQNIFY</sequence>
<dbReference type="PROSITE" id="PS50290">
    <property type="entry name" value="PI3_4_KINASE_3"/>
    <property type="match status" value="1"/>
</dbReference>
<name>A0A1R2CUL3_9CILI</name>
<dbReference type="GO" id="GO:0048015">
    <property type="term" value="P:phosphatidylinositol-mediated signaling"/>
    <property type="evidence" value="ECO:0007669"/>
    <property type="project" value="TreeGrafter"/>
</dbReference>
<accession>A0A1R2CUL3</accession>
<comment type="catalytic activity">
    <reaction evidence="1">
        <text>a 1,2-diacyl-sn-glycero-3-phospho-(1D-myo-inositol) + ATP = a 1,2-diacyl-sn-glycero-3-phospho-(1D-myo-inositol 4-phosphate) + ADP + H(+)</text>
        <dbReference type="Rhea" id="RHEA:19877"/>
        <dbReference type="ChEBI" id="CHEBI:15378"/>
        <dbReference type="ChEBI" id="CHEBI:30616"/>
        <dbReference type="ChEBI" id="CHEBI:57880"/>
        <dbReference type="ChEBI" id="CHEBI:58178"/>
        <dbReference type="ChEBI" id="CHEBI:456216"/>
        <dbReference type="EC" id="2.7.1.67"/>
    </reaction>
</comment>
<keyword evidence="3" id="KW-0808">Transferase</keyword>
<dbReference type="InterPro" id="IPR000403">
    <property type="entry name" value="PI3/4_kinase_cat_dom"/>
</dbReference>
<evidence type="ECO:0000313" key="7">
    <source>
        <dbReference type="Proteomes" id="UP000187209"/>
    </source>
</evidence>
<organism evidence="6 7">
    <name type="scientific">Stentor coeruleus</name>
    <dbReference type="NCBI Taxonomy" id="5963"/>
    <lineage>
        <taxon>Eukaryota</taxon>
        <taxon>Sar</taxon>
        <taxon>Alveolata</taxon>
        <taxon>Ciliophora</taxon>
        <taxon>Postciliodesmatophora</taxon>
        <taxon>Heterotrichea</taxon>
        <taxon>Heterotrichida</taxon>
        <taxon>Stentoridae</taxon>
        <taxon>Stentor</taxon>
    </lineage>
</organism>
<dbReference type="Gene3D" id="1.10.1070.11">
    <property type="entry name" value="Phosphatidylinositol 3-/4-kinase, catalytic domain"/>
    <property type="match status" value="1"/>
</dbReference>
<dbReference type="Gene3D" id="3.30.1010.10">
    <property type="entry name" value="Phosphatidylinositol 3-kinase Catalytic Subunit, Chain A, domain 4"/>
    <property type="match status" value="1"/>
</dbReference>
<dbReference type="CDD" id="cd05168">
    <property type="entry name" value="PI4Kc_III_beta"/>
    <property type="match status" value="1"/>
</dbReference>
<dbReference type="EMBL" id="MPUH01000056">
    <property type="protein sequence ID" value="OMJ92716.1"/>
    <property type="molecule type" value="Genomic_DNA"/>
</dbReference>
<dbReference type="FunFam" id="1.10.1070.11:FF:000016">
    <property type="entry name" value="PIK1p Phosphatidylinositol 4-kinase"/>
    <property type="match status" value="1"/>
</dbReference>
<dbReference type="EC" id="2.7.1.67" evidence="2"/>
<evidence type="ECO:0000256" key="4">
    <source>
        <dbReference type="ARBA" id="ARBA00022777"/>
    </source>
</evidence>
<evidence type="ECO:0000256" key="2">
    <source>
        <dbReference type="ARBA" id="ARBA00012169"/>
    </source>
</evidence>
<dbReference type="PROSITE" id="PS00915">
    <property type="entry name" value="PI3_4_KINASE_1"/>
    <property type="match status" value="1"/>
</dbReference>
<dbReference type="GO" id="GO:0046854">
    <property type="term" value="P:phosphatidylinositol phosphate biosynthetic process"/>
    <property type="evidence" value="ECO:0007669"/>
    <property type="project" value="InterPro"/>
</dbReference>
<dbReference type="GO" id="GO:0016020">
    <property type="term" value="C:membrane"/>
    <property type="evidence" value="ECO:0007669"/>
    <property type="project" value="TreeGrafter"/>
</dbReference>
<evidence type="ECO:0000259" key="5">
    <source>
        <dbReference type="PROSITE" id="PS50290"/>
    </source>
</evidence>
<dbReference type="SUPFAM" id="SSF56112">
    <property type="entry name" value="Protein kinase-like (PK-like)"/>
    <property type="match status" value="1"/>
</dbReference>
<proteinExistence type="predicted"/>
<evidence type="ECO:0000256" key="1">
    <source>
        <dbReference type="ARBA" id="ARBA00001686"/>
    </source>
</evidence>
<dbReference type="GO" id="GO:0005737">
    <property type="term" value="C:cytoplasm"/>
    <property type="evidence" value="ECO:0007669"/>
    <property type="project" value="TreeGrafter"/>
</dbReference>
<dbReference type="PANTHER" id="PTHR10048">
    <property type="entry name" value="PHOSPHATIDYLINOSITOL KINASE"/>
    <property type="match status" value="1"/>
</dbReference>
<keyword evidence="4" id="KW-0418">Kinase</keyword>
<dbReference type="InterPro" id="IPR018936">
    <property type="entry name" value="PI3/4_kinase_CS"/>
</dbReference>
<evidence type="ECO:0000256" key="3">
    <source>
        <dbReference type="ARBA" id="ARBA00022679"/>
    </source>
</evidence>
<comment type="caution">
    <text evidence="6">The sequence shown here is derived from an EMBL/GenBank/DDBJ whole genome shotgun (WGS) entry which is preliminary data.</text>
</comment>
<dbReference type="SMART" id="SM00146">
    <property type="entry name" value="PI3Kc"/>
    <property type="match status" value="1"/>
</dbReference>
<dbReference type="InterPro" id="IPR011009">
    <property type="entry name" value="Kinase-like_dom_sf"/>
</dbReference>
<dbReference type="Proteomes" id="UP000187209">
    <property type="component" value="Unassembled WGS sequence"/>
</dbReference>
<reference evidence="6 7" key="1">
    <citation type="submission" date="2016-11" db="EMBL/GenBank/DDBJ databases">
        <title>The macronuclear genome of Stentor coeruleus: a giant cell with tiny introns.</title>
        <authorList>
            <person name="Slabodnick M."/>
            <person name="Ruby J.G."/>
            <person name="Reiff S.B."/>
            <person name="Swart E.C."/>
            <person name="Gosai S."/>
            <person name="Prabakaran S."/>
            <person name="Witkowska E."/>
            <person name="Larue G.E."/>
            <person name="Fisher S."/>
            <person name="Freeman R.M."/>
            <person name="Gunawardena J."/>
            <person name="Chu W."/>
            <person name="Stover N.A."/>
            <person name="Gregory B.D."/>
            <person name="Nowacki M."/>
            <person name="Derisi J."/>
            <person name="Roy S.W."/>
            <person name="Marshall W.F."/>
            <person name="Sood P."/>
        </authorList>
    </citation>
    <scope>NUCLEOTIDE SEQUENCE [LARGE SCALE GENOMIC DNA]</scope>
    <source>
        <strain evidence="6">WM001</strain>
    </source>
</reference>
<protein>
    <recommendedName>
        <fullName evidence="2">1-phosphatidylinositol 4-kinase</fullName>
        <ecNumber evidence="2">2.7.1.67</ecNumber>
    </recommendedName>
</protein>
<dbReference type="Pfam" id="PF00454">
    <property type="entry name" value="PI3_PI4_kinase"/>
    <property type="match status" value="1"/>
</dbReference>
<dbReference type="PANTHER" id="PTHR10048:SF22">
    <property type="entry name" value="PHOSPHATIDYLINOSITOL 4-KINASE BETA"/>
    <property type="match status" value="1"/>
</dbReference>